<name>A0A067QD38_9AGAM</name>
<sequence length="491" mass="55315">MHQVLQARELLDLILQGLSDPQDSGCLAALGCVARSCRVLEEPALDVFWSKMDTIIPFLKMMSCFEVVNGTYMLTRVTVDSEVKRLLSYSHRVREYRFTLETAIHDSVFHVLLGLCQGPIFPELRRIHLLSTSSRLFPFISPSLRTVDIPSGGTTFSLPAAALLSVLVSQVPNLEHVHIQRVTFQPPMDLIVKMTNLRSLMLNNIETVVDGASLLLFSAMPHLTQLGVNVDGSTLTHGCSTITFLRLVKLDLKGRLEHVVAVLGVISSDRLEDSVIRNLSGHQWEEWGDCFLTLQERFQATLRRVDFRCEAGTAHPSTIPRTMPFQPLEPLLKLRHLQHLVIDSIASTPALSDEHACCMATSWPEIETLNILPSNCRGIYLSCTTKIHCLQVFALSCPHLVELKIPIHGEAPYVWTDIPVLRHQLREVALGDMGVTQTANAARFLDRLFPYLRTVSFSTPDWPDSREMKLREVVDIFIAIRCAREDDRRRV</sequence>
<organism evidence="1 2">
    <name type="scientific">Jaapia argillacea MUCL 33604</name>
    <dbReference type="NCBI Taxonomy" id="933084"/>
    <lineage>
        <taxon>Eukaryota</taxon>
        <taxon>Fungi</taxon>
        <taxon>Dikarya</taxon>
        <taxon>Basidiomycota</taxon>
        <taxon>Agaricomycotina</taxon>
        <taxon>Agaricomycetes</taxon>
        <taxon>Agaricomycetidae</taxon>
        <taxon>Jaapiales</taxon>
        <taxon>Jaapiaceae</taxon>
        <taxon>Jaapia</taxon>
    </lineage>
</organism>
<dbReference type="OrthoDB" id="2631350at2759"/>
<dbReference type="AlphaFoldDB" id="A0A067QD38"/>
<gene>
    <name evidence="1" type="ORF">JAAARDRAFT_43288</name>
</gene>
<dbReference type="InterPro" id="IPR032675">
    <property type="entry name" value="LRR_dom_sf"/>
</dbReference>
<evidence type="ECO:0000313" key="2">
    <source>
        <dbReference type="Proteomes" id="UP000027265"/>
    </source>
</evidence>
<evidence type="ECO:0008006" key="3">
    <source>
        <dbReference type="Google" id="ProtNLM"/>
    </source>
</evidence>
<proteinExistence type="predicted"/>
<dbReference type="HOGENOM" id="CLU_021164_0_2_1"/>
<dbReference type="SUPFAM" id="SSF52047">
    <property type="entry name" value="RNI-like"/>
    <property type="match status" value="1"/>
</dbReference>
<reference evidence="2" key="1">
    <citation type="journal article" date="2014" name="Proc. Natl. Acad. Sci. U.S.A.">
        <title>Extensive sampling of basidiomycete genomes demonstrates inadequacy of the white-rot/brown-rot paradigm for wood decay fungi.</title>
        <authorList>
            <person name="Riley R."/>
            <person name="Salamov A.A."/>
            <person name="Brown D.W."/>
            <person name="Nagy L.G."/>
            <person name="Floudas D."/>
            <person name="Held B.W."/>
            <person name="Levasseur A."/>
            <person name="Lombard V."/>
            <person name="Morin E."/>
            <person name="Otillar R."/>
            <person name="Lindquist E.A."/>
            <person name="Sun H."/>
            <person name="LaButti K.M."/>
            <person name="Schmutz J."/>
            <person name="Jabbour D."/>
            <person name="Luo H."/>
            <person name="Baker S.E."/>
            <person name="Pisabarro A.G."/>
            <person name="Walton J.D."/>
            <person name="Blanchette R.A."/>
            <person name="Henrissat B."/>
            <person name="Martin F."/>
            <person name="Cullen D."/>
            <person name="Hibbett D.S."/>
            <person name="Grigoriev I.V."/>
        </authorList>
    </citation>
    <scope>NUCLEOTIDE SEQUENCE [LARGE SCALE GENOMIC DNA]</scope>
    <source>
        <strain evidence="2">MUCL 33604</strain>
    </source>
</reference>
<dbReference type="EMBL" id="KL197709">
    <property type="protein sequence ID" value="KDQ64085.1"/>
    <property type="molecule type" value="Genomic_DNA"/>
</dbReference>
<protein>
    <recommendedName>
        <fullName evidence="3">F-box domain-containing protein</fullName>
    </recommendedName>
</protein>
<dbReference type="Proteomes" id="UP000027265">
    <property type="component" value="Unassembled WGS sequence"/>
</dbReference>
<dbReference type="Gene3D" id="3.80.10.10">
    <property type="entry name" value="Ribonuclease Inhibitor"/>
    <property type="match status" value="1"/>
</dbReference>
<evidence type="ECO:0000313" key="1">
    <source>
        <dbReference type="EMBL" id="KDQ64085.1"/>
    </source>
</evidence>
<dbReference type="InParanoid" id="A0A067QD38"/>
<accession>A0A067QD38</accession>
<keyword evidence="2" id="KW-1185">Reference proteome</keyword>